<evidence type="ECO:0000313" key="3">
    <source>
        <dbReference type="Proteomes" id="UP000225351"/>
    </source>
</evidence>
<organism evidence="2 3">
    <name type="scientific">Synechococcus phage S-H35</name>
    <dbReference type="NCBI Taxonomy" id="1983572"/>
    <lineage>
        <taxon>Viruses</taxon>
        <taxon>Duplodnaviria</taxon>
        <taxon>Heunggongvirae</taxon>
        <taxon>Uroviricota</taxon>
        <taxon>Caudoviricetes</taxon>
        <taxon>Pantevenvirales</taxon>
        <taxon>Kyanoviridae</taxon>
        <taxon>Shandvirus</taxon>
        <taxon>Shandvirus sh35</taxon>
    </lineage>
</organism>
<dbReference type="Proteomes" id="UP000225351">
    <property type="component" value="Segment"/>
</dbReference>
<feature type="compositionally biased region" description="Acidic residues" evidence="1">
    <location>
        <begin position="71"/>
        <end position="100"/>
    </location>
</feature>
<proteinExistence type="predicted"/>
<reference evidence="2 3" key="1">
    <citation type="submission" date="2017-04" db="EMBL/GenBank/DDBJ databases">
        <title>Isolation and Genetic Analysis of a Novel Cyanophage S-H35 from the Bohai Sea.</title>
        <authorList>
            <person name="Xu X."/>
        </authorList>
    </citation>
    <scope>NUCLEOTIDE SEQUENCE [LARGE SCALE GENOMIC DNA]</scope>
</reference>
<dbReference type="EMBL" id="KY945241">
    <property type="protein sequence ID" value="ARW57052.1"/>
    <property type="molecule type" value="Genomic_RNA"/>
</dbReference>
<accession>A0A1Z1LWL5</accession>
<protein>
    <recommendedName>
        <fullName evidence="4">Gp130</fullName>
    </recommendedName>
</protein>
<evidence type="ECO:0000313" key="2">
    <source>
        <dbReference type="EMBL" id="ARW57052.1"/>
    </source>
</evidence>
<dbReference type="KEGG" id="vg:65107911"/>
<dbReference type="GeneID" id="65107911"/>
<sequence>MPSEIAAEIINRIFGDEKSKALDATKDALAGITYDLVQQRKLEFAKTMGFDLGDTAQDAADAVSDALPDNTPDEDETEVEASAEEETPETEEETTDETDQ</sequence>
<feature type="region of interest" description="Disordered" evidence="1">
    <location>
        <begin position="59"/>
        <end position="100"/>
    </location>
</feature>
<dbReference type="RefSeq" id="YP_010090439.1">
    <property type="nucleotide sequence ID" value="NC_055719.1"/>
</dbReference>
<keyword evidence="3" id="KW-1185">Reference proteome</keyword>
<dbReference type="InterPro" id="IPR055640">
    <property type="entry name" value="DUF7216"/>
</dbReference>
<evidence type="ECO:0000256" key="1">
    <source>
        <dbReference type="SAM" id="MobiDB-lite"/>
    </source>
</evidence>
<dbReference type="Pfam" id="PF23853">
    <property type="entry name" value="DUF7216"/>
    <property type="match status" value="1"/>
</dbReference>
<name>A0A1Z1LWL5_9CAUD</name>
<evidence type="ECO:0008006" key="4">
    <source>
        <dbReference type="Google" id="ProtNLM"/>
    </source>
</evidence>